<dbReference type="Proteomes" id="UP001295684">
    <property type="component" value="Unassembled WGS sequence"/>
</dbReference>
<sequence length="301" mass="34913">MSKQKGDNCRSQIQTSSGIGHELSKEIYTKDCFRANQKEILNIHVSQDTIKTDDCSLSSKSKASTDEVDYSFFSQDLITHGLFGDITTTSPGFIDPFYNQSDLSVYSYCPLTPKQNTSEPKGRPDIKRRKMLRNIKRFYYELFKHHNNKLFYLRLKRITSSVIIEALRHFCEVYISKAHAEEMAQFMFKFLNINCAGHSSEESRAMRNGKKVYECTYSYSISKFDSLFESEHFRILILSYAELQQSSILRLQEMKSQAHWPNRLPTQEGSYLSIISKHLLKSRGAKLEASLQETCKRCQSY</sequence>
<dbReference type="EMBL" id="CAMPGE010024926">
    <property type="protein sequence ID" value="CAI2382732.1"/>
    <property type="molecule type" value="Genomic_DNA"/>
</dbReference>
<protein>
    <submittedName>
        <fullName evidence="1">Uncharacterized protein</fullName>
    </submittedName>
</protein>
<organism evidence="1 2">
    <name type="scientific">Euplotes crassus</name>
    <dbReference type="NCBI Taxonomy" id="5936"/>
    <lineage>
        <taxon>Eukaryota</taxon>
        <taxon>Sar</taxon>
        <taxon>Alveolata</taxon>
        <taxon>Ciliophora</taxon>
        <taxon>Intramacronucleata</taxon>
        <taxon>Spirotrichea</taxon>
        <taxon>Hypotrichia</taxon>
        <taxon>Euplotida</taxon>
        <taxon>Euplotidae</taxon>
        <taxon>Moneuplotes</taxon>
    </lineage>
</organism>
<name>A0AAD2D6Q6_EUPCR</name>
<evidence type="ECO:0000313" key="1">
    <source>
        <dbReference type="EMBL" id="CAI2382732.1"/>
    </source>
</evidence>
<comment type="caution">
    <text evidence="1">The sequence shown here is derived from an EMBL/GenBank/DDBJ whole genome shotgun (WGS) entry which is preliminary data.</text>
</comment>
<accession>A0AAD2D6Q6</accession>
<proteinExistence type="predicted"/>
<evidence type="ECO:0000313" key="2">
    <source>
        <dbReference type="Proteomes" id="UP001295684"/>
    </source>
</evidence>
<keyword evidence="2" id="KW-1185">Reference proteome</keyword>
<gene>
    <name evidence="1" type="ORF">ECRASSUSDP1_LOCUS24217</name>
</gene>
<reference evidence="1" key="1">
    <citation type="submission" date="2023-07" db="EMBL/GenBank/DDBJ databases">
        <authorList>
            <consortium name="AG Swart"/>
            <person name="Singh M."/>
            <person name="Singh A."/>
            <person name="Seah K."/>
            <person name="Emmerich C."/>
        </authorList>
    </citation>
    <scope>NUCLEOTIDE SEQUENCE</scope>
    <source>
        <strain evidence="1">DP1</strain>
    </source>
</reference>
<dbReference type="AlphaFoldDB" id="A0AAD2D6Q6"/>